<dbReference type="AlphaFoldDB" id="A0A0H5DT92"/>
<proteinExistence type="predicted"/>
<sequence length="79" mass="8881">MSNQKIIQKFIDRLGEEDFIPPSRLVEIGLFGSLTGVRQALEKGVLPRIKVTSHRSLIPRESVIQFLQEKASVEQSMCG</sequence>
<evidence type="ECO:0000313" key="1">
    <source>
        <dbReference type="EMBL" id="CRX39578.1"/>
    </source>
</evidence>
<evidence type="ECO:0000313" key="2">
    <source>
        <dbReference type="Proteomes" id="UP000220251"/>
    </source>
</evidence>
<dbReference type="EMBL" id="LN867111">
    <property type="protein sequence ID" value="CRX39578.1"/>
    <property type="molecule type" value="Genomic_DNA"/>
</dbReference>
<protein>
    <recommendedName>
        <fullName evidence="3">DNA-binding protein</fullName>
    </recommendedName>
</protein>
<geneLocation type="plasmid" evidence="1 2">
    <name>1</name>
</geneLocation>
<dbReference type="RefSeq" id="WP_098039442.1">
    <property type="nucleotide sequence ID" value="NZ_LN867111.1"/>
</dbReference>
<keyword evidence="1" id="KW-0614">Plasmid</keyword>
<keyword evidence="2" id="KW-1185">Reference proteome</keyword>
<reference evidence="2" key="1">
    <citation type="submission" date="2015-06" db="EMBL/GenBank/DDBJ databases">
        <authorList>
            <person name="Bertelli C."/>
        </authorList>
    </citation>
    <scope>NUCLEOTIDE SEQUENCE [LARGE SCALE GENOMIC DNA]</scope>
    <source>
        <strain evidence="2">CRIB-30</strain>
        <plasmid evidence="2">1</plasmid>
    </source>
</reference>
<gene>
    <name evidence="1" type="ORF">ELAC_p0001</name>
</gene>
<evidence type="ECO:0008006" key="3">
    <source>
        <dbReference type="Google" id="ProtNLM"/>
    </source>
</evidence>
<name>A0A0H5DT92_9BACT</name>
<dbReference type="Proteomes" id="UP000220251">
    <property type="component" value="Plasmid 1"/>
</dbReference>
<organism evidence="1 2">
    <name type="scientific">Estrella lausannensis</name>
    <dbReference type="NCBI Taxonomy" id="483423"/>
    <lineage>
        <taxon>Bacteria</taxon>
        <taxon>Pseudomonadati</taxon>
        <taxon>Chlamydiota</taxon>
        <taxon>Chlamydiia</taxon>
        <taxon>Parachlamydiales</taxon>
        <taxon>Candidatus Criblamydiaceae</taxon>
        <taxon>Estrella</taxon>
    </lineage>
</organism>
<accession>A0A0H5DT92</accession>